<reference evidence="7" key="1">
    <citation type="journal article" date="2023" name="PhytoFront">
        <title>Draft Genome Resources of Seven Strains of Tilletia horrida, Causal Agent of Kernel Smut of Rice.</title>
        <authorList>
            <person name="Khanal S."/>
            <person name="Antony Babu S."/>
            <person name="Zhou X.G."/>
        </authorList>
    </citation>
    <scope>NUCLEOTIDE SEQUENCE</scope>
    <source>
        <strain evidence="7">TX3</strain>
    </source>
</reference>
<feature type="compositionally biased region" description="Polar residues" evidence="5">
    <location>
        <begin position="8"/>
        <end position="26"/>
    </location>
</feature>
<dbReference type="Gene3D" id="2.30.29.30">
    <property type="entry name" value="Pleckstrin-homology domain (PH domain)/Phosphotyrosine-binding domain (PTB)"/>
    <property type="match status" value="1"/>
</dbReference>
<keyword evidence="1" id="KW-0053">Apoptosis</keyword>
<dbReference type="Pfam" id="PF16457">
    <property type="entry name" value="PH_12"/>
    <property type="match status" value="1"/>
</dbReference>
<evidence type="ECO:0000313" key="7">
    <source>
        <dbReference type="EMBL" id="KAK0539872.1"/>
    </source>
</evidence>
<name>A0AAN6GJ62_9BASI</name>
<feature type="compositionally biased region" description="Low complexity" evidence="5">
    <location>
        <begin position="37"/>
        <end position="61"/>
    </location>
</feature>
<dbReference type="PANTHER" id="PTHR12771">
    <property type="entry name" value="ENGULFMENT AND CELL MOTILITY"/>
    <property type="match status" value="1"/>
</dbReference>
<dbReference type="InterPro" id="IPR001849">
    <property type="entry name" value="PH_domain"/>
</dbReference>
<dbReference type="GO" id="GO:0005886">
    <property type="term" value="C:plasma membrane"/>
    <property type="evidence" value="ECO:0007669"/>
    <property type="project" value="TreeGrafter"/>
</dbReference>
<keyword evidence="3" id="KW-0729">SH3-binding</keyword>
<dbReference type="InterPro" id="IPR050868">
    <property type="entry name" value="ELMO_domain-containing"/>
</dbReference>
<keyword evidence="8" id="KW-1185">Reference proteome</keyword>
<evidence type="ECO:0000256" key="1">
    <source>
        <dbReference type="ARBA" id="ARBA00022703"/>
    </source>
</evidence>
<feature type="compositionally biased region" description="Gly residues" evidence="5">
    <location>
        <begin position="120"/>
        <end position="149"/>
    </location>
</feature>
<protein>
    <recommendedName>
        <fullName evidence="6">ELMO domain-containing protein</fullName>
    </recommendedName>
</protein>
<organism evidence="7 8">
    <name type="scientific">Tilletia horrida</name>
    <dbReference type="NCBI Taxonomy" id="155126"/>
    <lineage>
        <taxon>Eukaryota</taxon>
        <taxon>Fungi</taxon>
        <taxon>Dikarya</taxon>
        <taxon>Basidiomycota</taxon>
        <taxon>Ustilaginomycotina</taxon>
        <taxon>Exobasidiomycetes</taxon>
        <taxon>Tilletiales</taxon>
        <taxon>Tilletiaceae</taxon>
        <taxon>Tilletia</taxon>
    </lineage>
</organism>
<dbReference type="InterPro" id="IPR016024">
    <property type="entry name" value="ARM-type_fold"/>
</dbReference>
<evidence type="ECO:0000313" key="8">
    <source>
        <dbReference type="Proteomes" id="UP001176521"/>
    </source>
</evidence>
<feature type="compositionally biased region" description="Low complexity" evidence="5">
    <location>
        <begin position="150"/>
        <end position="169"/>
    </location>
</feature>
<dbReference type="InterPro" id="IPR024574">
    <property type="entry name" value="ELMO_ARM"/>
</dbReference>
<evidence type="ECO:0000256" key="3">
    <source>
        <dbReference type="ARBA" id="ARBA00023036"/>
    </source>
</evidence>
<evidence type="ECO:0000256" key="2">
    <source>
        <dbReference type="ARBA" id="ARBA00022907"/>
    </source>
</evidence>
<dbReference type="InterPro" id="IPR011993">
    <property type="entry name" value="PH-like_dom_sf"/>
</dbReference>
<keyword evidence="2" id="KW-0581">Phagocytosis</keyword>
<evidence type="ECO:0000256" key="4">
    <source>
        <dbReference type="ARBA" id="ARBA00024863"/>
    </source>
</evidence>
<evidence type="ECO:0000259" key="6">
    <source>
        <dbReference type="PROSITE" id="PS51335"/>
    </source>
</evidence>
<dbReference type="InterPro" id="IPR011989">
    <property type="entry name" value="ARM-like"/>
</dbReference>
<dbReference type="InterPro" id="IPR006816">
    <property type="entry name" value="ELMO_dom"/>
</dbReference>
<feature type="compositionally biased region" description="Low complexity" evidence="5">
    <location>
        <begin position="73"/>
        <end position="119"/>
    </location>
</feature>
<evidence type="ECO:0000256" key="5">
    <source>
        <dbReference type="SAM" id="MobiDB-lite"/>
    </source>
</evidence>
<dbReference type="PROSITE" id="PS51335">
    <property type="entry name" value="ELMO"/>
    <property type="match status" value="1"/>
</dbReference>
<comment type="function">
    <text evidence="4">Involved in cytoskeletal rearrangements required for phagocytosis of apoptotic cells and cell motility. Acts in association with DOCK1 and CRK. Was initially proposed to be required in complex with DOCK1 to activate Rac Rho small GTPases. May enhance the guanine nucleotide exchange factor (GEF) activity of DOCK1.</text>
</comment>
<gene>
    <name evidence="7" type="ORF">OC842_000756</name>
</gene>
<dbReference type="GO" id="GO:0007015">
    <property type="term" value="P:actin filament organization"/>
    <property type="evidence" value="ECO:0007669"/>
    <property type="project" value="TreeGrafter"/>
</dbReference>
<dbReference type="Pfam" id="PF11841">
    <property type="entry name" value="ELMO_ARM"/>
    <property type="match status" value="1"/>
</dbReference>
<feature type="domain" description="ELMO" evidence="6">
    <location>
        <begin position="512"/>
        <end position="681"/>
    </location>
</feature>
<dbReference type="Proteomes" id="UP001176521">
    <property type="component" value="Unassembled WGS sequence"/>
</dbReference>
<dbReference type="Gene3D" id="1.25.10.10">
    <property type="entry name" value="Leucine-rich Repeat Variant"/>
    <property type="match status" value="1"/>
</dbReference>
<dbReference type="GO" id="GO:0006915">
    <property type="term" value="P:apoptotic process"/>
    <property type="evidence" value="ECO:0007669"/>
    <property type="project" value="UniProtKB-KW"/>
</dbReference>
<dbReference type="EMBL" id="JAPDMQ010000023">
    <property type="protein sequence ID" value="KAK0539872.1"/>
    <property type="molecule type" value="Genomic_DNA"/>
</dbReference>
<dbReference type="GO" id="GO:0017124">
    <property type="term" value="F:SH3 domain binding"/>
    <property type="evidence" value="ECO:0007669"/>
    <property type="project" value="UniProtKB-KW"/>
</dbReference>
<dbReference type="Pfam" id="PF04727">
    <property type="entry name" value="ELMO_CED12"/>
    <property type="match status" value="1"/>
</dbReference>
<dbReference type="SUPFAM" id="SSF48371">
    <property type="entry name" value="ARM repeat"/>
    <property type="match status" value="1"/>
</dbReference>
<accession>A0AAN6GJ62</accession>
<sequence length="961" mass="103140">MSHRRESSASNGEQRNSAGTTRSSRNAGLGLGPGLAPGPAQGSGRPSSSSSALSNGNSYLSTPHAHGHAGAVNSSSARRNGGLSSSSSSSGGPDAGNGPAAAGLLSPGAGGSSRSSGAPAQGGTGSRVGGASSGSGSGAAYGGSGGSGGTSSSSHAAAAAATTPSAAAGGRREASERESTINLVTYRSATIKAIIDPSIQVQDVIRQLCANAHLGVQEPPALFALRDEETDELIDDSNLARKIGAGASFKLCSSPTIEAVEMVDKLSSRDDRVLKMATYTLQRLIREKAFTLEFLRRGGLVELITIIRTSTSGNTLAYALASCQNLLETMDEGWEYLPEEFIAKIVNIVVTQERINVCRPATAILKKLVVSGPSDAPEHVGRVLGEDDPAPRAGSAGGTNDVYRYGFEVVYGNVRKEPQFLSTLVQRLGSPDTTLCMYSLSLINSLVRHVTDNHFEALTSELESFGISRAVTRLMDSNRGDELSTSILEYQNNYIRMTRQRLRTTVTPADKRHVSALSYIWLQANLSDTANVPPSPGDRTSIGPGTAGSKMKWRKLGFNSENVAKEFVQAGLLGLECYESFVKADPEVYAQIISEQLNRPEDRRCPFGRASIEVTEILADYWNIESGYTSSTEFMPFLLSFHKVHNLALHFFLRMWNDSGAAATDFSRVSALVRSQIKESLRKEGNKTWLDLERDFLESDYRNVRDRQMREIEVDDDYSSKAPIRNLRGVLYRESYEFVRQQRIHCLLEGAWFRNFPSARSNAGAGGHTSLHSPNSMNAGRRTAMGVGSTTGSSNRTWRFYRLSPNRKYLHFCEAVDRVPIRGGLDDLRERIDLSLVTDIMTSGTAGSSAGNAGDDAYANGGGASSGSSLTFSLMHTPDTSFADLTALSASQFSEWVDGLGMLRGEGGVVSTKETDEFIQILTDIGLKVRLLDLTGEKIDLPSSLPVPQLPTSTDFFFADL</sequence>
<dbReference type="GO" id="GO:0048870">
    <property type="term" value="P:cell motility"/>
    <property type="evidence" value="ECO:0007669"/>
    <property type="project" value="TreeGrafter"/>
</dbReference>
<feature type="region of interest" description="Disordered" evidence="5">
    <location>
        <begin position="1"/>
        <end position="178"/>
    </location>
</feature>
<comment type="caution">
    <text evidence="7">The sequence shown here is derived from an EMBL/GenBank/DDBJ whole genome shotgun (WGS) entry which is preliminary data.</text>
</comment>
<proteinExistence type="predicted"/>
<dbReference type="AlphaFoldDB" id="A0AAN6GJ62"/>
<dbReference type="PANTHER" id="PTHR12771:SF56">
    <property type="entry name" value="CED-12"/>
    <property type="match status" value="1"/>
</dbReference>